<keyword evidence="2" id="KW-0413">Isomerase</keyword>
<feature type="domain" description="NadR/Ttd14 AAA" evidence="1">
    <location>
        <begin position="14"/>
        <end position="166"/>
    </location>
</feature>
<dbReference type="Proteomes" id="UP000263833">
    <property type="component" value="Unassembled WGS sequence"/>
</dbReference>
<evidence type="ECO:0000313" key="3">
    <source>
        <dbReference type="Proteomes" id="UP000263833"/>
    </source>
</evidence>
<sequence length="185" mass="20399">MLGSFLKSVFTKHICLHGPESTGKSTLATRLAAHFGCEVVPEYGRAYCEAHGTNIGMAELVHIAEAQDSMNRAAAERGAELSAPLVLFDTDPLITEVWAQMMFEHSDPWFAGFNGYADLYLLLDIDLPFVNDGLRVYAKMEERQHFFALCKSELDARGVRYALVRGIGDARFAAALDAIQKVLAN</sequence>
<dbReference type="PANTHER" id="PTHR37512">
    <property type="entry name" value="TRIFUNCTIONAL NAD BIOSYNTHESIS/REGULATOR PROTEIN NADR"/>
    <property type="match status" value="1"/>
</dbReference>
<organism evidence="2 3">
    <name type="scientific">Sphingorhabdus pulchriflava</name>
    <dbReference type="NCBI Taxonomy" id="2292257"/>
    <lineage>
        <taxon>Bacteria</taxon>
        <taxon>Pseudomonadati</taxon>
        <taxon>Pseudomonadota</taxon>
        <taxon>Alphaproteobacteria</taxon>
        <taxon>Sphingomonadales</taxon>
        <taxon>Sphingomonadaceae</taxon>
        <taxon>Sphingorhabdus</taxon>
    </lineage>
</organism>
<dbReference type="InterPro" id="IPR052735">
    <property type="entry name" value="NAD_biosynth-regulator"/>
</dbReference>
<proteinExistence type="predicted"/>
<dbReference type="InterPro" id="IPR027417">
    <property type="entry name" value="P-loop_NTPase"/>
</dbReference>
<dbReference type="GO" id="GO:0016853">
    <property type="term" value="F:isomerase activity"/>
    <property type="evidence" value="ECO:0007669"/>
    <property type="project" value="UniProtKB-KW"/>
</dbReference>
<accession>A0A371BH70</accession>
<dbReference type="AlphaFoldDB" id="A0A371BH70"/>
<gene>
    <name evidence="2" type="ORF">DXH95_05900</name>
</gene>
<dbReference type="SUPFAM" id="SSF52540">
    <property type="entry name" value="P-loop containing nucleoside triphosphate hydrolases"/>
    <property type="match status" value="1"/>
</dbReference>
<dbReference type="PANTHER" id="PTHR37512:SF1">
    <property type="entry name" value="NADR_TTD14 AAA DOMAIN-CONTAINING PROTEIN"/>
    <property type="match status" value="1"/>
</dbReference>
<name>A0A371BH70_9SPHN</name>
<evidence type="ECO:0000313" key="2">
    <source>
        <dbReference type="EMBL" id="RDV06926.1"/>
    </source>
</evidence>
<dbReference type="RefSeq" id="WP_115548471.1">
    <property type="nucleotide sequence ID" value="NZ_QRGP01000001.1"/>
</dbReference>
<dbReference type="Gene3D" id="3.40.50.300">
    <property type="entry name" value="P-loop containing nucleotide triphosphate hydrolases"/>
    <property type="match status" value="1"/>
</dbReference>
<dbReference type="InterPro" id="IPR038727">
    <property type="entry name" value="NadR/Ttd14_AAA_dom"/>
</dbReference>
<keyword evidence="3" id="KW-1185">Reference proteome</keyword>
<dbReference type="Pfam" id="PF13521">
    <property type="entry name" value="AAA_28"/>
    <property type="match status" value="1"/>
</dbReference>
<dbReference type="EMBL" id="QRGP01000001">
    <property type="protein sequence ID" value="RDV06926.1"/>
    <property type="molecule type" value="Genomic_DNA"/>
</dbReference>
<evidence type="ECO:0000259" key="1">
    <source>
        <dbReference type="Pfam" id="PF13521"/>
    </source>
</evidence>
<comment type="caution">
    <text evidence="2">The sequence shown here is derived from an EMBL/GenBank/DDBJ whole genome shotgun (WGS) entry which is preliminary data.</text>
</comment>
<dbReference type="OrthoDB" id="3249147at2"/>
<protein>
    <submittedName>
        <fullName evidence="2">N-acetylglucosamine-6-phosphate isomerase</fullName>
    </submittedName>
</protein>
<reference evidence="3" key="1">
    <citation type="submission" date="2018-08" db="EMBL/GenBank/DDBJ databases">
        <authorList>
            <person name="Kim S.-J."/>
            <person name="Jung G.-Y."/>
        </authorList>
    </citation>
    <scope>NUCLEOTIDE SEQUENCE [LARGE SCALE GENOMIC DNA]</scope>
    <source>
        <strain evidence="3">GY_G</strain>
    </source>
</reference>